<dbReference type="EMBL" id="CP032819">
    <property type="protein sequence ID" value="AZS30989.1"/>
    <property type="molecule type" value="Genomic_DNA"/>
</dbReference>
<dbReference type="Proteomes" id="UP000270673">
    <property type="component" value="Chromosome"/>
</dbReference>
<dbReference type="PROSITE" id="PS51257">
    <property type="entry name" value="PROKAR_LIPOPROTEIN"/>
    <property type="match status" value="1"/>
</dbReference>
<sequence length="785" mass="87077">MKQLLYHIVFCCLAAVGFTACDKYDTLHVTGVGGDGNSIILDLASASLPVSRATVQATGAEVTVSHLDVLIFEENGNKKWHERVSGSAGGSGKITLAAKRSDFVPNEAYWVYLIANSTAEVDVFDAEDFDLIQLRGMTQEDERIHVTGLDVTDAPKTFLMDGIAYPKGESEPETAAAIELNNGERADDTELQVTLRRAAAKIVVKISSGEHVTFDNNGPDATITTNPGYYLRNMPYSTSVLPSNNMDAETAKLRTPDLLGGNYFDWTPDLITVTAYAYAHTWVNASTLEKEVRLIVNIPMYNTPRDAAGKPTGKAQEYLPSSYYQIPVSKSKMLNRNTCYEVTVTVDAPGGSDPSEPVPLTGIVYSVYDWENKQVNVGGEDERPAYLTLNEYEIEMHNMDDDNTTLEFASSSAVTATIDRVYYIDKFGQEKDLEIINERQEPDVWGENTGSSYQPNWKNECTIRITPDKNITGKIDVYGTVPGNNAVRYIEFTVKNEEGIKRQVKVAQYPLTYITNVEGYYSYRDDFVSTASDGTRGVTTWERLAGKAINKGQQYSSAQVPYNNDNAWICGCSWSTSNNRWNYSKNGTGFFSSKVVVSVDDDGLSDIEYARWRETRSRYQPYTYTYNESTASVGLNNHRMYHVTITATSSEYTLGRPRITDGKTDPGADNAVLVSPSFMLASQLGAVVGISNENAQDELDAVADHCKQYVEVARDGTVYDDWRLPTREEINIIYKYQNASDVMDEVLAGDRYWSASGLVTKPGVSSPSDRAIRCIRDAYDKKTGK</sequence>
<feature type="domain" description="Major fimbrium tip subunit FimD third Ig-like" evidence="1">
    <location>
        <begin position="389"/>
        <end position="510"/>
    </location>
</feature>
<name>A0A3S9VWZ6_9BACT</name>
<dbReference type="KEGG" id="buy:D8S85_16455"/>
<dbReference type="Pfam" id="PF26306">
    <property type="entry name" value="FimD_3rd"/>
    <property type="match status" value="1"/>
</dbReference>
<reference evidence="2 3" key="1">
    <citation type="submission" date="2018-10" db="EMBL/GenBank/DDBJ databases">
        <title>Butyricimonas faecalis sp. nov., isolated from human faeces and emended description of the genus Butyricimonas.</title>
        <authorList>
            <person name="Le Roy T."/>
            <person name="Van der Smissen P."/>
            <person name="Paquot A."/>
            <person name="Delzenne N."/>
            <person name="Muccioli G."/>
            <person name="Collet J.-F."/>
            <person name="Cani P.D."/>
        </authorList>
    </citation>
    <scope>NUCLEOTIDE SEQUENCE [LARGE SCALE GENOMIC DNA]</scope>
    <source>
        <strain evidence="2 3">H184</strain>
    </source>
</reference>
<evidence type="ECO:0000259" key="1">
    <source>
        <dbReference type="Pfam" id="PF26306"/>
    </source>
</evidence>
<dbReference type="OrthoDB" id="1046951at2"/>
<protein>
    <recommendedName>
        <fullName evidence="1">Major fimbrium tip subunit FimD third Ig-like domain-containing protein</fullName>
    </recommendedName>
</protein>
<dbReference type="AlphaFoldDB" id="A0A3S9VWZ6"/>
<evidence type="ECO:0000313" key="2">
    <source>
        <dbReference type="EMBL" id="AZS30989.1"/>
    </source>
</evidence>
<proteinExistence type="predicted"/>
<dbReference type="RefSeq" id="WP_120096611.1">
    <property type="nucleotide sequence ID" value="NZ_CP032819.1"/>
</dbReference>
<gene>
    <name evidence="2" type="ORF">D8S85_16455</name>
</gene>
<accession>A0A3S9VWZ6</accession>
<keyword evidence="3" id="KW-1185">Reference proteome</keyword>
<organism evidence="2 3">
    <name type="scientific">Butyricimonas faecalis</name>
    <dbReference type="NCBI Taxonomy" id="2093856"/>
    <lineage>
        <taxon>Bacteria</taxon>
        <taxon>Pseudomonadati</taxon>
        <taxon>Bacteroidota</taxon>
        <taxon>Bacteroidia</taxon>
        <taxon>Bacteroidales</taxon>
        <taxon>Odoribacteraceae</taxon>
        <taxon>Butyricimonas</taxon>
    </lineage>
</organism>
<dbReference type="InterPro" id="IPR058822">
    <property type="entry name" value="Ig-like_FimD_3rd"/>
</dbReference>
<evidence type="ECO:0000313" key="3">
    <source>
        <dbReference type="Proteomes" id="UP000270673"/>
    </source>
</evidence>